<reference evidence="2 3" key="1">
    <citation type="submission" date="2024-10" db="EMBL/GenBank/DDBJ databases">
        <title>The Natural Products Discovery Center: Release of the First 8490 Sequenced Strains for Exploring Actinobacteria Biosynthetic Diversity.</title>
        <authorList>
            <person name="Kalkreuter E."/>
            <person name="Kautsar S.A."/>
            <person name="Yang D."/>
            <person name="Bader C.D."/>
            <person name="Teijaro C.N."/>
            <person name="Fluegel L."/>
            <person name="Davis C.M."/>
            <person name="Simpson J.R."/>
            <person name="Lauterbach L."/>
            <person name="Steele A.D."/>
            <person name="Gui C."/>
            <person name="Meng S."/>
            <person name="Li G."/>
            <person name="Viehrig K."/>
            <person name="Ye F."/>
            <person name="Su P."/>
            <person name="Kiefer A.F."/>
            <person name="Nichols A."/>
            <person name="Cepeda A.J."/>
            <person name="Yan W."/>
            <person name="Fan B."/>
            <person name="Jiang Y."/>
            <person name="Adhikari A."/>
            <person name="Zheng C.-J."/>
            <person name="Schuster L."/>
            <person name="Cowan T.M."/>
            <person name="Smanski M.J."/>
            <person name="Chevrette M.G."/>
            <person name="De Carvalho L.P.S."/>
            <person name="Shen B."/>
        </authorList>
    </citation>
    <scope>NUCLEOTIDE SEQUENCE [LARGE SCALE GENOMIC DNA]</scope>
    <source>
        <strain evidence="2 3">NPDC021253</strain>
    </source>
</reference>
<dbReference type="NCBIfam" id="TIGR03930">
    <property type="entry name" value="WXG100_ESAT6"/>
    <property type="match status" value="1"/>
</dbReference>
<dbReference type="InterPro" id="IPR010310">
    <property type="entry name" value="T7SS_ESAT-6-like"/>
</dbReference>
<feature type="region of interest" description="Disordered" evidence="1">
    <location>
        <begin position="105"/>
        <end position="124"/>
    </location>
</feature>
<comment type="caution">
    <text evidence="2">The sequence shown here is derived from an EMBL/GenBank/DDBJ whole genome shotgun (WGS) entry which is preliminary data.</text>
</comment>
<gene>
    <name evidence="2" type="ORF">ACH4OY_13895</name>
</gene>
<dbReference type="Gene3D" id="1.10.287.1060">
    <property type="entry name" value="ESAT-6-like"/>
    <property type="match status" value="1"/>
</dbReference>
<proteinExistence type="predicted"/>
<organism evidence="2 3">
    <name type="scientific">Micromonospora rubida</name>
    <dbReference type="NCBI Taxonomy" id="2697657"/>
    <lineage>
        <taxon>Bacteria</taxon>
        <taxon>Bacillati</taxon>
        <taxon>Actinomycetota</taxon>
        <taxon>Actinomycetes</taxon>
        <taxon>Micromonosporales</taxon>
        <taxon>Micromonosporaceae</taxon>
        <taxon>Micromonospora</taxon>
    </lineage>
</organism>
<evidence type="ECO:0000313" key="3">
    <source>
        <dbReference type="Proteomes" id="UP001611075"/>
    </source>
</evidence>
<evidence type="ECO:0000256" key="1">
    <source>
        <dbReference type="SAM" id="MobiDB-lite"/>
    </source>
</evidence>
<sequence length="124" mass="13193">MTQYNVTPEYVANAAADCDVVANDVQTQLAALQTYVAGLGASWLGVSALQFAELMNNFHTYSVNLHNALVDIGQGLRGNVANYVESETDNARNLASLSSGLEPTLYNPVTRNPAGDTHIPPANL</sequence>
<dbReference type="SUPFAM" id="SSF140453">
    <property type="entry name" value="EsxAB dimer-like"/>
    <property type="match status" value="1"/>
</dbReference>
<dbReference type="InterPro" id="IPR036689">
    <property type="entry name" value="ESAT-6-like_sf"/>
</dbReference>
<dbReference type="EMBL" id="JBIRPU010000008">
    <property type="protein sequence ID" value="MFI0793765.1"/>
    <property type="molecule type" value="Genomic_DNA"/>
</dbReference>
<dbReference type="Proteomes" id="UP001611075">
    <property type="component" value="Unassembled WGS sequence"/>
</dbReference>
<dbReference type="Pfam" id="PF06013">
    <property type="entry name" value="WXG100"/>
    <property type="match status" value="1"/>
</dbReference>
<keyword evidence="3" id="KW-1185">Reference proteome</keyword>
<protein>
    <submittedName>
        <fullName evidence="2">WXG100 family type VII secretion target</fullName>
    </submittedName>
</protein>
<dbReference type="RefSeq" id="WP_396679493.1">
    <property type="nucleotide sequence ID" value="NZ_JBIRPU010000008.1"/>
</dbReference>
<evidence type="ECO:0000313" key="2">
    <source>
        <dbReference type="EMBL" id="MFI0793765.1"/>
    </source>
</evidence>
<name>A0ABW7SKT3_9ACTN</name>
<accession>A0ABW7SKT3</accession>